<organism evidence="2 3">
    <name type="scientific">Galendromus occidentalis</name>
    <name type="common">western predatory mite</name>
    <dbReference type="NCBI Taxonomy" id="34638"/>
    <lineage>
        <taxon>Eukaryota</taxon>
        <taxon>Metazoa</taxon>
        <taxon>Ecdysozoa</taxon>
        <taxon>Arthropoda</taxon>
        <taxon>Chelicerata</taxon>
        <taxon>Arachnida</taxon>
        <taxon>Acari</taxon>
        <taxon>Parasitiformes</taxon>
        <taxon>Mesostigmata</taxon>
        <taxon>Gamasina</taxon>
        <taxon>Phytoseioidea</taxon>
        <taxon>Phytoseiidae</taxon>
        <taxon>Typhlodrominae</taxon>
        <taxon>Galendromus</taxon>
    </lineage>
</organism>
<name>A0AAJ6W0A5_9ACAR</name>
<evidence type="ECO:0000313" key="3">
    <source>
        <dbReference type="RefSeq" id="XP_003748668.1"/>
    </source>
</evidence>
<dbReference type="SUPFAM" id="SSF56672">
    <property type="entry name" value="DNA/RNA polymerases"/>
    <property type="match status" value="1"/>
</dbReference>
<dbReference type="Proteomes" id="UP000694867">
    <property type="component" value="Unplaced"/>
</dbReference>
<dbReference type="InterPro" id="IPR040676">
    <property type="entry name" value="DUF5641"/>
</dbReference>
<feature type="non-terminal residue" evidence="3">
    <location>
        <position position="1"/>
    </location>
</feature>
<evidence type="ECO:0000313" key="2">
    <source>
        <dbReference type="Proteomes" id="UP000694867"/>
    </source>
</evidence>
<dbReference type="GeneID" id="100906182"/>
<gene>
    <name evidence="3" type="primary">LOC100906182</name>
</gene>
<sequence length="1402" mass="158651">CLSGNALKAIAHLQLKEELYDTALSIIKEEYGSVFSAQYAYAADIIKTCSTKNFRIPDKWHVVVPSLSQSIKALQSSLEGGFAGAAIMILPMVLDNLPSSVRDSFLRVHEVSETDEAVKQLEALLKFLSKESRISAKSKPGNFSRKEAGDNHAFFGIQSAGDHSCIFCNLNNHSSAKCKKVLTNYERADTVRNANACAKCLRRNHTAAKCRIKTKCKHCSGAHHSLLCVKECSSNDGQTSTMMNVTVLATGTVAPEPEAKALKATVVNREQLINHTLGGRASEVREYLCYRINLTSRFAPQESIPVECLGIPVITDSIFPPAERLGGISEFADLVEDPEFKEIDILLGTDDLGQIWLNESRSEGRLMALKTRLGWFTFGRKAPLSPFTNVVCALQSSASTQQQQQSLKSTTEARENSKTERDIEFLFETELLGVEPPAENETAAEMQRLDELFKANISRNKDGRYRLKLIFNENLQSLGDNEKIAINRLNSLISRSSKEVLEAIDEEMEKYIKEGYAELAPKRKPGEFVHYLPLQVVKKPDQGSPRGFKLRIVKDAGCRSKDLASLNDVLITGYNLLQNILLVLTKFRESPIAVVADVEKAYHQFEIDRSHRTFLRYYYRPGVSRNAGAPIKEFWSKRLDFGTSASPWLYQAGLKFHLDGEKTRRPSETEFINELQFSCYMDDLSFGSVNQETALTKIQRCVEIFRSGHFPLKKWATNSEEVAEGMRQAFSDETVSIRSAEPDFRFLGIRWCQVTDALGVFVTNANRCFNDAKPSKRSLLSGLAQIYDPLGIICPISIHARVLFQMMWQDKVQWDDRLNAKHRELYGEFVPQLKSADRILVSRTNARIDRLPRRTEIHAFSDASKVAYGAVIYLKEFFQDGDPEIKFLMAKAKVAPNKANWNIHRLELMAALVSCRLVEKLRPALGNTVKRTVYWVDNSAVVGWTRDRPSEWRTFVANRITEIQRFSTPDQWRYVATKSNPADLLSRGNSLESRESVEFWLNGPSWLKEQKLPDPIRIGKEEFAEAIAEAKHGNVAETDILHVTALPKVSSSLLKEKHFSSWPKAVRSLAYVRRVFQKARKRDLSMDIPVQVEEYLDAERALIRDLQQMDFPTEVASGGRKLPKTSKLYLYNPMVDEHGILRCKSGLIKSGDLSFGEKYPIILDGRNYFTKLLIAWIHKSKCLHSPGITTNLHHIRAEYLILRERLVGCIKRPLRKILGTNIPRFRELESILSEIELCVNLRPITALPSSECEVRALCPADLVNGYNARARFPDTSMVNLKVSDRDMPIIMSKAWKRQEAVMKAFWKRFRLEYLGQLRNAVETKPTSPNELNVGDVCLMADPSPSRGFWPLCRVVNVFGGERTDLRKRSCMVMRGDRKILKRPIHSIYPLGIGQAEEASNVL</sequence>
<dbReference type="Pfam" id="PF05380">
    <property type="entry name" value="Peptidase_A17"/>
    <property type="match status" value="1"/>
</dbReference>
<dbReference type="RefSeq" id="XP_003748668.1">
    <property type="nucleotide sequence ID" value="XM_003748620.1"/>
</dbReference>
<dbReference type="Gene3D" id="3.10.10.10">
    <property type="entry name" value="HIV Type 1 Reverse Transcriptase, subunit A, domain 1"/>
    <property type="match status" value="1"/>
</dbReference>
<proteinExistence type="predicted"/>
<dbReference type="PANTHER" id="PTHR47331">
    <property type="entry name" value="PHD-TYPE DOMAIN-CONTAINING PROTEIN"/>
    <property type="match status" value="1"/>
</dbReference>
<keyword evidence="2" id="KW-1185">Reference proteome</keyword>
<evidence type="ECO:0000259" key="1">
    <source>
        <dbReference type="Pfam" id="PF18701"/>
    </source>
</evidence>
<dbReference type="Pfam" id="PF18701">
    <property type="entry name" value="DUF5641"/>
    <property type="match status" value="1"/>
</dbReference>
<feature type="domain" description="DUF5641" evidence="1">
    <location>
        <begin position="1294"/>
        <end position="1390"/>
    </location>
</feature>
<dbReference type="GO" id="GO:0071897">
    <property type="term" value="P:DNA biosynthetic process"/>
    <property type="evidence" value="ECO:0007669"/>
    <property type="project" value="UniProtKB-ARBA"/>
</dbReference>
<reference evidence="3" key="1">
    <citation type="submission" date="2025-08" db="UniProtKB">
        <authorList>
            <consortium name="RefSeq"/>
        </authorList>
    </citation>
    <scope>IDENTIFICATION</scope>
</reference>
<protein>
    <submittedName>
        <fullName evidence="3">Uncharacterized protein LOC100906182</fullName>
    </submittedName>
</protein>
<dbReference type="InterPro" id="IPR008042">
    <property type="entry name" value="Retrotrans_Pao"/>
</dbReference>
<dbReference type="KEGG" id="goe:100906182"/>
<dbReference type="PANTHER" id="PTHR47331:SF1">
    <property type="entry name" value="GAG-LIKE PROTEIN"/>
    <property type="match status" value="1"/>
</dbReference>
<dbReference type="InterPro" id="IPR043128">
    <property type="entry name" value="Rev_trsase/Diguanyl_cyclase"/>
</dbReference>
<dbReference type="InterPro" id="IPR043502">
    <property type="entry name" value="DNA/RNA_pol_sf"/>
</dbReference>
<dbReference type="Gene3D" id="3.30.70.270">
    <property type="match status" value="1"/>
</dbReference>
<accession>A0AAJ6W0A5</accession>